<evidence type="ECO:0000313" key="5">
    <source>
        <dbReference type="Proteomes" id="UP000193719"/>
    </source>
</evidence>
<keyword evidence="3" id="KW-0732">Signal</keyword>
<dbReference type="InterPro" id="IPR001611">
    <property type="entry name" value="Leu-rich_rpt"/>
</dbReference>
<dbReference type="EMBL" id="MCFH01000005">
    <property type="protein sequence ID" value="ORX57946.1"/>
    <property type="molecule type" value="Genomic_DNA"/>
</dbReference>
<dbReference type="Gene3D" id="3.80.10.10">
    <property type="entry name" value="Ribonuclease Inhibitor"/>
    <property type="match status" value="3"/>
</dbReference>
<reference evidence="4 5" key="2">
    <citation type="submission" date="2016-08" db="EMBL/GenBank/DDBJ databases">
        <title>Pervasive Adenine N6-methylation of Active Genes in Fungi.</title>
        <authorList>
            <consortium name="DOE Joint Genome Institute"/>
            <person name="Mondo S.J."/>
            <person name="Dannebaum R.O."/>
            <person name="Kuo R.C."/>
            <person name="Labutti K."/>
            <person name="Haridas S."/>
            <person name="Kuo A."/>
            <person name="Salamov A."/>
            <person name="Ahrendt S.R."/>
            <person name="Lipzen A."/>
            <person name="Sullivan W."/>
            <person name="Andreopoulos W.B."/>
            <person name="Clum A."/>
            <person name="Lindquist E."/>
            <person name="Daum C."/>
            <person name="Ramamoorthy G.K."/>
            <person name="Gryganskyi A."/>
            <person name="Culley D."/>
            <person name="Magnuson J.K."/>
            <person name="James T.Y."/>
            <person name="O'Malley M.A."/>
            <person name="Stajich J.E."/>
            <person name="Spatafora J.W."/>
            <person name="Visel A."/>
            <person name="Grigoriev I.V."/>
        </authorList>
    </citation>
    <scope>NUCLEOTIDE SEQUENCE [LARGE SCALE GENOMIC DNA]</scope>
    <source>
        <strain evidence="5">finn</strain>
    </source>
</reference>
<evidence type="ECO:0000313" key="4">
    <source>
        <dbReference type="EMBL" id="ORX57946.1"/>
    </source>
</evidence>
<sequence>MNIKFLLKNLGLGLLIASVQRADALNCKEIESTLSGFEIEECVENENNEIIKFKTAGLLTEEVINNISTLDKLEDLNIYHDSYQDNFDLTPFESLENLKSFSIDCYRNPKHRYHGSEIKENSFKMKNLEKLYLYGCDVMGEDPLSNLTNLKELTIEIQRGQELLNLSHINNLKNLTSLYLDNYYSSTRRYIVTDFKGLNNLKILSIGPYYVNKDDIEEISTLESLEELYLINCRFDEGTDLNLLKNLKNTLKILNLSSNKLVEIPETIKELKNLKILNLSHNDIKEFPESLNELTNLEDINISYNENLVGKTLTNDNIKNCEYSNTKLCIAEETSCIKSTSNDLSICEPEPEPEPEPQNGCEEIDLFLKKNNIEMETSCYAINKEVAAISINEQIVTEEALDKILSYDTIEELIVDIDGSKKAIEKIGERLSNLEYLEINIIKKDASLDFTPLKNLGYLSELVITGYKSKSLASITNHSLKDLTHLEYLKLDSIKINQNNLDDISKLTNLMTLIFVECHYPTSLDFSPLKTLQNLANLEFDGYYKNKTPLYEIPSFVFKLTKLKQLIARNQKIDYIQSKISKLENLNALDLSGNKIDSLPKALNNMASLRSVNFSNNPKMTGKTLTNENLVFCQYDASSSICKAKEMPCFNEDDNIKLCKNQKKN</sequence>
<evidence type="ECO:0000256" key="2">
    <source>
        <dbReference type="ARBA" id="ARBA00022737"/>
    </source>
</evidence>
<dbReference type="OrthoDB" id="4090081at2759"/>
<name>A0A1Y1VLG5_9FUNG</name>
<comment type="caution">
    <text evidence="4">The sequence shown here is derived from an EMBL/GenBank/DDBJ whole genome shotgun (WGS) entry which is preliminary data.</text>
</comment>
<dbReference type="PANTHER" id="PTHR45752:SF187">
    <property type="entry name" value="LEUCINE-RICH REPEAT AND IQ DOMAIN-CONTAINING PROTEIN 4"/>
    <property type="match status" value="1"/>
</dbReference>
<dbReference type="SMART" id="SM00364">
    <property type="entry name" value="LRR_BAC"/>
    <property type="match status" value="3"/>
</dbReference>
<evidence type="ECO:0000256" key="3">
    <source>
        <dbReference type="SAM" id="SignalP"/>
    </source>
</evidence>
<dbReference type="PANTHER" id="PTHR45752">
    <property type="entry name" value="LEUCINE-RICH REPEAT-CONTAINING"/>
    <property type="match status" value="1"/>
</dbReference>
<dbReference type="InterPro" id="IPR032675">
    <property type="entry name" value="LRR_dom_sf"/>
</dbReference>
<keyword evidence="5" id="KW-1185">Reference proteome</keyword>
<feature type="signal peptide" evidence="3">
    <location>
        <begin position="1"/>
        <end position="24"/>
    </location>
</feature>
<feature type="chain" id="PRO_5012214757" description="L domain-like protein" evidence="3">
    <location>
        <begin position="25"/>
        <end position="665"/>
    </location>
</feature>
<dbReference type="InterPro" id="IPR050715">
    <property type="entry name" value="LRR-SigEffector_domain"/>
</dbReference>
<dbReference type="SUPFAM" id="SSF52058">
    <property type="entry name" value="L domain-like"/>
    <property type="match status" value="2"/>
</dbReference>
<dbReference type="Pfam" id="PF13855">
    <property type="entry name" value="LRR_8"/>
    <property type="match status" value="1"/>
</dbReference>
<keyword evidence="2" id="KW-0677">Repeat</keyword>
<dbReference type="SMART" id="SM00369">
    <property type="entry name" value="LRR_TYP"/>
    <property type="match status" value="3"/>
</dbReference>
<gene>
    <name evidence="4" type="ORF">BCR36DRAFT_139490</name>
</gene>
<evidence type="ECO:0000256" key="1">
    <source>
        <dbReference type="ARBA" id="ARBA00022614"/>
    </source>
</evidence>
<dbReference type="PROSITE" id="PS51450">
    <property type="entry name" value="LRR"/>
    <property type="match status" value="3"/>
</dbReference>
<evidence type="ECO:0008006" key="6">
    <source>
        <dbReference type="Google" id="ProtNLM"/>
    </source>
</evidence>
<accession>A0A1Y1VLG5</accession>
<protein>
    <recommendedName>
        <fullName evidence="6">L domain-like protein</fullName>
    </recommendedName>
</protein>
<dbReference type="Pfam" id="PF00560">
    <property type="entry name" value="LRR_1"/>
    <property type="match status" value="1"/>
</dbReference>
<dbReference type="Proteomes" id="UP000193719">
    <property type="component" value="Unassembled WGS sequence"/>
</dbReference>
<dbReference type="AlphaFoldDB" id="A0A1Y1VLG5"/>
<organism evidence="4 5">
    <name type="scientific">Piromyces finnis</name>
    <dbReference type="NCBI Taxonomy" id="1754191"/>
    <lineage>
        <taxon>Eukaryota</taxon>
        <taxon>Fungi</taxon>
        <taxon>Fungi incertae sedis</taxon>
        <taxon>Chytridiomycota</taxon>
        <taxon>Chytridiomycota incertae sedis</taxon>
        <taxon>Neocallimastigomycetes</taxon>
        <taxon>Neocallimastigales</taxon>
        <taxon>Neocallimastigaceae</taxon>
        <taxon>Piromyces</taxon>
    </lineage>
</organism>
<keyword evidence="1" id="KW-0433">Leucine-rich repeat</keyword>
<reference evidence="4 5" key="1">
    <citation type="submission" date="2016-08" db="EMBL/GenBank/DDBJ databases">
        <title>Genomes of anaerobic fungi encode conserved fungal cellulosomes for biomass hydrolysis.</title>
        <authorList>
            <consortium name="DOE Joint Genome Institute"/>
            <person name="Haitjema C.H."/>
            <person name="Gilmore S.P."/>
            <person name="Henske J.K."/>
            <person name="Solomon K.V."/>
            <person name="De Groot R."/>
            <person name="Kuo A."/>
            <person name="Mondo S.J."/>
            <person name="Salamov A.A."/>
            <person name="Labutti K."/>
            <person name="Zhao Z."/>
            <person name="Chiniquy J."/>
            <person name="Barry K."/>
            <person name="Brewer H.M."/>
            <person name="Purvine S.O."/>
            <person name="Wright A.T."/>
            <person name="Boxma B."/>
            <person name="Van Alen T."/>
            <person name="Hackstein J.H."/>
            <person name="Baker S.E."/>
            <person name="Grigoriev I.V."/>
            <person name="O'Malley M.A."/>
        </authorList>
    </citation>
    <scope>NUCLEOTIDE SEQUENCE [LARGE SCALE GENOMIC DNA]</scope>
    <source>
        <strain evidence="5">finn</strain>
    </source>
</reference>
<dbReference type="STRING" id="1754191.A0A1Y1VLG5"/>
<proteinExistence type="predicted"/>
<dbReference type="InterPro" id="IPR003591">
    <property type="entry name" value="Leu-rich_rpt_typical-subtyp"/>
</dbReference>